<dbReference type="GO" id="GO:0005524">
    <property type="term" value="F:ATP binding"/>
    <property type="evidence" value="ECO:0007669"/>
    <property type="project" value="UniProtKB-KW"/>
</dbReference>
<keyword evidence="3" id="KW-0808">Transferase</keyword>
<organism evidence="11 12">
    <name type="scientific">Pleomassaria siparia CBS 279.74</name>
    <dbReference type="NCBI Taxonomy" id="1314801"/>
    <lineage>
        <taxon>Eukaryota</taxon>
        <taxon>Fungi</taxon>
        <taxon>Dikarya</taxon>
        <taxon>Ascomycota</taxon>
        <taxon>Pezizomycotina</taxon>
        <taxon>Dothideomycetes</taxon>
        <taxon>Pleosporomycetidae</taxon>
        <taxon>Pleosporales</taxon>
        <taxon>Pleomassariaceae</taxon>
        <taxon>Pleomassaria</taxon>
    </lineage>
</organism>
<evidence type="ECO:0000256" key="9">
    <source>
        <dbReference type="SAM" id="MobiDB-lite"/>
    </source>
</evidence>
<dbReference type="InterPro" id="IPR000719">
    <property type="entry name" value="Prot_kinase_dom"/>
</dbReference>
<dbReference type="Pfam" id="PF00069">
    <property type="entry name" value="Pkinase"/>
    <property type="match status" value="1"/>
</dbReference>
<keyword evidence="2" id="KW-0723">Serine/threonine-protein kinase</keyword>
<dbReference type="SMART" id="SM00220">
    <property type="entry name" value="S_TKc"/>
    <property type="match status" value="1"/>
</dbReference>
<evidence type="ECO:0000256" key="7">
    <source>
        <dbReference type="ARBA" id="ARBA00047899"/>
    </source>
</evidence>
<dbReference type="EC" id="2.7.11.1" evidence="1"/>
<protein>
    <recommendedName>
        <fullName evidence="1">non-specific serine/threonine protein kinase</fullName>
        <ecNumber evidence="1">2.7.11.1</ecNumber>
    </recommendedName>
</protein>
<feature type="compositionally biased region" description="Low complexity" evidence="9">
    <location>
        <begin position="28"/>
        <end position="42"/>
    </location>
</feature>
<dbReference type="PANTHER" id="PTHR43671">
    <property type="entry name" value="SERINE/THREONINE-PROTEIN KINASE NEK"/>
    <property type="match status" value="1"/>
</dbReference>
<dbReference type="InterPro" id="IPR008271">
    <property type="entry name" value="Ser/Thr_kinase_AS"/>
</dbReference>
<accession>A0A6G1JT23</accession>
<dbReference type="SUPFAM" id="SSF56112">
    <property type="entry name" value="Protein kinase-like (PK-like)"/>
    <property type="match status" value="1"/>
</dbReference>
<dbReference type="PROSITE" id="PS00108">
    <property type="entry name" value="PROTEIN_KINASE_ST"/>
    <property type="match status" value="1"/>
</dbReference>
<dbReference type="GO" id="GO:0005634">
    <property type="term" value="C:nucleus"/>
    <property type="evidence" value="ECO:0007669"/>
    <property type="project" value="TreeGrafter"/>
</dbReference>
<reference evidence="11" key="1">
    <citation type="journal article" date="2020" name="Stud. Mycol.">
        <title>101 Dothideomycetes genomes: a test case for predicting lifestyles and emergence of pathogens.</title>
        <authorList>
            <person name="Haridas S."/>
            <person name="Albert R."/>
            <person name="Binder M."/>
            <person name="Bloem J."/>
            <person name="Labutti K."/>
            <person name="Salamov A."/>
            <person name="Andreopoulos B."/>
            <person name="Baker S."/>
            <person name="Barry K."/>
            <person name="Bills G."/>
            <person name="Bluhm B."/>
            <person name="Cannon C."/>
            <person name="Castanera R."/>
            <person name="Culley D."/>
            <person name="Daum C."/>
            <person name="Ezra D."/>
            <person name="Gonzalez J."/>
            <person name="Henrissat B."/>
            <person name="Kuo A."/>
            <person name="Liang C."/>
            <person name="Lipzen A."/>
            <person name="Lutzoni F."/>
            <person name="Magnuson J."/>
            <person name="Mondo S."/>
            <person name="Nolan M."/>
            <person name="Ohm R."/>
            <person name="Pangilinan J."/>
            <person name="Park H.-J."/>
            <person name="Ramirez L."/>
            <person name="Alfaro M."/>
            <person name="Sun H."/>
            <person name="Tritt A."/>
            <person name="Yoshinaga Y."/>
            <person name="Zwiers L.-H."/>
            <person name="Turgeon B."/>
            <person name="Goodwin S."/>
            <person name="Spatafora J."/>
            <person name="Crous P."/>
            <person name="Grigoriev I."/>
        </authorList>
    </citation>
    <scope>NUCLEOTIDE SEQUENCE</scope>
    <source>
        <strain evidence="11">CBS 279.74</strain>
    </source>
</reference>
<name>A0A6G1JT23_9PLEO</name>
<keyword evidence="5 11" id="KW-0418">Kinase</keyword>
<evidence type="ECO:0000259" key="10">
    <source>
        <dbReference type="PROSITE" id="PS50011"/>
    </source>
</evidence>
<gene>
    <name evidence="11" type="ORF">K504DRAFT_539056</name>
</gene>
<feature type="domain" description="Protein kinase" evidence="10">
    <location>
        <begin position="68"/>
        <end position="321"/>
    </location>
</feature>
<dbReference type="OrthoDB" id="310217at2759"/>
<dbReference type="PANTHER" id="PTHR43671:SF98">
    <property type="entry name" value="SERINE_THREONINE-PROTEIN KINASE NEK11"/>
    <property type="match status" value="1"/>
</dbReference>
<proteinExistence type="predicted"/>
<evidence type="ECO:0000256" key="8">
    <source>
        <dbReference type="ARBA" id="ARBA00048679"/>
    </source>
</evidence>
<sequence length="336" mass="37445">MPRAYIEGRMLPDGRTAYPRLVIVNQSSLQPQPQPQARARAPPARPPPAVPDPLPLSNLPYRYKVVGDVGMRGLGGGNSGILQVRKRSTGRVYVEKKLKPDHIQKGWAHDEVKILKFLGGKSNADSIVKLKDSFIDEQRLFGSIIFEHCTWGSCTDLINRHRPHEQYISEAWLWKAFRQLDDAIQCLHARSALILHLDLKPSNILLVAGTNGPDIKVADFGTARSLDLHVEGANIWTPCYAPPERTSHSNGLEKSTDVWGIGIIVLCLAKLSNTTPAIRDPGQLYTTELFDAIYACLRNQPFNRVESRNLTALLGPKHRMASSKWNRGVDPIGPRH</sequence>
<evidence type="ECO:0000256" key="1">
    <source>
        <dbReference type="ARBA" id="ARBA00012513"/>
    </source>
</evidence>
<comment type="catalytic activity">
    <reaction evidence="8">
        <text>L-seryl-[protein] + ATP = O-phospho-L-seryl-[protein] + ADP + H(+)</text>
        <dbReference type="Rhea" id="RHEA:17989"/>
        <dbReference type="Rhea" id="RHEA-COMP:9863"/>
        <dbReference type="Rhea" id="RHEA-COMP:11604"/>
        <dbReference type="ChEBI" id="CHEBI:15378"/>
        <dbReference type="ChEBI" id="CHEBI:29999"/>
        <dbReference type="ChEBI" id="CHEBI:30616"/>
        <dbReference type="ChEBI" id="CHEBI:83421"/>
        <dbReference type="ChEBI" id="CHEBI:456216"/>
        <dbReference type="EC" id="2.7.11.1"/>
    </reaction>
</comment>
<keyword evidence="4" id="KW-0547">Nucleotide-binding</keyword>
<dbReference type="AlphaFoldDB" id="A0A6G1JT23"/>
<evidence type="ECO:0000256" key="5">
    <source>
        <dbReference type="ARBA" id="ARBA00022777"/>
    </source>
</evidence>
<keyword evidence="12" id="KW-1185">Reference proteome</keyword>
<dbReference type="Proteomes" id="UP000799428">
    <property type="component" value="Unassembled WGS sequence"/>
</dbReference>
<evidence type="ECO:0000256" key="6">
    <source>
        <dbReference type="ARBA" id="ARBA00022840"/>
    </source>
</evidence>
<evidence type="ECO:0000256" key="4">
    <source>
        <dbReference type="ARBA" id="ARBA00022741"/>
    </source>
</evidence>
<dbReference type="PROSITE" id="PS50011">
    <property type="entry name" value="PROTEIN_KINASE_DOM"/>
    <property type="match status" value="1"/>
</dbReference>
<comment type="catalytic activity">
    <reaction evidence="7">
        <text>L-threonyl-[protein] + ATP = O-phospho-L-threonyl-[protein] + ADP + H(+)</text>
        <dbReference type="Rhea" id="RHEA:46608"/>
        <dbReference type="Rhea" id="RHEA-COMP:11060"/>
        <dbReference type="Rhea" id="RHEA-COMP:11605"/>
        <dbReference type="ChEBI" id="CHEBI:15378"/>
        <dbReference type="ChEBI" id="CHEBI:30013"/>
        <dbReference type="ChEBI" id="CHEBI:30616"/>
        <dbReference type="ChEBI" id="CHEBI:61977"/>
        <dbReference type="ChEBI" id="CHEBI:456216"/>
        <dbReference type="EC" id="2.7.11.1"/>
    </reaction>
</comment>
<evidence type="ECO:0000256" key="3">
    <source>
        <dbReference type="ARBA" id="ARBA00022679"/>
    </source>
</evidence>
<evidence type="ECO:0000256" key="2">
    <source>
        <dbReference type="ARBA" id="ARBA00022527"/>
    </source>
</evidence>
<evidence type="ECO:0000313" key="11">
    <source>
        <dbReference type="EMBL" id="KAF2703317.1"/>
    </source>
</evidence>
<dbReference type="InterPro" id="IPR050660">
    <property type="entry name" value="NEK_Ser/Thr_kinase"/>
</dbReference>
<feature type="compositionally biased region" description="Pro residues" evidence="9">
    <location>
        <begin position="43"/>
        <end position="53"/>
    </location>
</feature>
<keyword evidence="6" id="KW-0067">ATP-binding</keyword>
<feature type="region of interest" description="Disordered" evidence="9">
    <location>
        <begin position="28"/>
        <end position="53"/>
    </location>
</feature>
<dbReference type="InterPro" id="IPR011009">
    <property type="entry name" value="Kinase-like_dom_sf"/>
</dbReference>
<evidence type="ECO:0000313" key="12">
    <source>
        <dbReference type="Proteomes" id="UP000799428"/>
    </source>
</evidence>
<dbReference type="GO" id="GO:0004674">
    <property type="term" value="F:protein serine/threonine kinase activity"/>
    <property type="evidence" value="ECO:0007669"/>
    <property type="project" value="UniProtKB-KW"/>
</dbReference>
<dbReference type="Gene3D" id="1.10.510.10">
    <property type="entry name" value="Transferase(Phosphotransferase) domain 1"/>
    <property type="match status" value="1"/>
</dbReference>
<dbReference type="EMBL" id="MU005788">
    <property type="protein sequence ID" value="KAF2703317.1"/>
    <property type="molecule type" value="Genomic_DNA"/>
</dbReference>